<comment type="caution">
    <text evidence="3">The sequence shown here is derived from an EMBL/GenBank/DDBJ whole genome shotgun (WGS) entry which is preliminary data.</text>
</comment>
<feature type="chain" id="PRO_5040941871" evidence="1">
    <location>
        <begin position="21"/>
        <end position="284"/>
    </location>
</feature>
<dbReference type="Pfam" id="PF12697">
    <property type="entry name" value="Abhydrolase_6"/>
    <property type="match status" value="1"/>
</dbReference>
<keyword evidence="1" id="KW-0732">Signal</keyword>
<dbReference type="GO" id="GO:0080030">
    <property type="term" value="F:methyl indole-3-acetate esterase activity"/>
    <property type="evidence" value="ECO:0007669"/>
    <property type="project" value="TreeGrafter"/>
</dbReference>
<feature type="signal peptide" evidence="1">
    <location>
        <begin position="1"/>
        <end position="20"/>
    </location>
</feature>
<dbReference type="RefSeq" id="WP_242611999.1">
    <property type="nucleotide sequence ID" value="NZ_CYTI01000004.1"/>
</dbReference>
<protein>
    <submittedName>
        <fullName evidence="3">Alpha/beta hydrolase</fullName>
    </submittedName>
</protein>
<proteinExistence type="predicted"/>
<dbReference type="GO" id="GO:0080032">
    <property type="term" value="F:methyl jasmonate esterase activity"/>
    <property type="evidence" value="ECO:0007669"/>
    <property type="project" value="TreeGrafter"/>
</dbReference>
<dbReference type="AlphaFoldDB" id="A0A9X3R6M2"/>
<dbReference type="Proteomes" id="UP001141992">
    <property type="component" value="Unassembled WGS sequence"/>
</dbReference>
<dbReference type="InterPro" id="IPR045889">
    <property type="entry name" value="MES/HNL"/>
</dbReference>
<evidence type="ECO:0000256" key="1">
    <source>
        <dbReference type="SAM" id="SignalP"/>
    </source>
</evidence>
<dbReference type="PROSITE" id="PS51318">
    <property type="entry name" value="TAT"/>
    <property type="match status" value="1"/>
</dbReference>
<organism evidence="3 4">
    <name type="scientific">Alcaligenes xylosoxydans xylosoxydans</name>
    <name type="common">Achromobacter xylosoxidans</name>
    <dbReference type="NCBI Taxonomy" id="85698"/>
    <lineage>
        <taxon>Bacteria</taxon>
        <taxon>Pseudomonadati</taxon>
        <taxon>Pseudomonadota</taxon>
        <taxon>Betaproteobacteria</taxon>
        <taxon>Burkholderiales</taxon>
        <taxon>Alcaligenaceae</taxon>
        <taxon>Achromobacter</taxon>
    </lineage>
</organism>
<reference evidence="3" key="1">
    <citation type="submission" date="2022-12" db="EMBL/GenBank/DDBJ databases">
        <authorList>
            <person name="Voronina O.L."/>
            <person name="Kunda M.S."/>
            <person name="Ryzhova N."/>
            <person name="Aksenova E.I."/>
        </authorList>
    </citation>
    <scope>NUCLEOTIDE SEQUENCE</scope>
    <source>
        <strain evidence="3">SCCH136:Ach223948</strain>
    </source>
</reference>
<dbReference type="InterPro" id="IPR029058">
    <property type="entry name" value="AB_hydrolase_fold"/>
</dbReference>
<keyword evidence="3" id="KW-0378">Hydrolase</keyword>
<gene>
    <name evidence="3" type="ORF">O9570_18090</name>
</gene>
<dbReference type="Gene3D" id="3.40.50.1820">
    <property type="entry name" value="alpha/beta hydrolase"/>
    <property type="match status" value="1"/>
</dbReference>
<sequence length="284" mass="30546">MSMISRRTLLQLAAGLPALAATPAGVARPASESAAQATAQPASGHAKTYVLAHGSWHGGWCWRPVAERLRAAGHRVHAPSFTGMGDRAHLLHKGITIDTFVEDLVQVIESEELNDVILVGHSFGGIPVSGVADRIPERLAHLVYFDSIVLQSGQNAFSVYPKAEADARIAAASKATNGLAVPIPEPLPAAWGFKPGSADEAWVKRRLTRHPLASYTTPLTLRHPVGNGCPRTYIHCTQPELEVLEASRQWVKSQSGWNWVDIAAPHEAHITHPQLLAELLLGLS</sequence>
<accession>A0A9X3R6M2</accession>
<evidence type="ECO:0000313" key="4">
    <source>
        <dbReference type="Proteomes" id="UP001141992"/>
    </source>
</evidence>
<evidence type="ECO:0000259" key="2">
    <source>
        <dbReference type="Pfam" id="PF12697"/>
    </source>
</evidence>
<dbReference type="EMBL" id="JAPZVI010000014">
    <property type="protein sequence ID" value="MCZ8403370.1"/>
    <property type="molecule type" value="Genomic_DNA"/>
</dbReference>
<dbReference type="SUPFAM" id="SSF53474">
    <property type="entry name" value="alpha/beta-Hydrolases"/>
    <property type="match status" value="1"/>
</dbReference>
<dbReference type="InterPro" id="IPR000073">
    <property type="entry name" value="AB_hydrolase_1"/>
</dbReference>
<dbReference type="PANTHER" id="PTHR10992">
    <property type="entry name" value="METHYLESTERASE FAMILY MEMBER"/>
    <property type="match status" value="1"/>
</dbReference>
<evidence type="ECO:0000313" key="3">
    <source>
        <dbReference type="EMBL" id="MCZ8403370.1"/>
    </source>
</evidence>
<dbReference type="InterPro" id="IPR006311">
    <property type="entry name" value="TAT_signal"/>
</dbReference>
<name>A0A9X3R6M2_ALCXX</name>
<feature type="domain" description="AB hydrolase-1" evidence="2">
    <location>
        <begin position="50"/>
        <end position="278"/>
    </location>
</feature>
<dbReference type="PANTHER" id="PTHR10992:SF1086">
    <property type="entry name" value="AB HYDROLASE-1 DOMAIN-CONTAINING PROTEIN"/>
    <property type="match status" value="1"/>
</dbReference>